<feature type="non-terminal residue" evidence="8">
    <location>
        <position position="1"/>
    </location>
</feature>
<evidence type="ECO:0000256" key="3">
    <source>
        <dbReference type="ARBA" id="ARBA00022475"/>
    </source>
</evidence>
<dbReference type="Proteomes" id="UP000070463">
    <property type="component" value="Unassembled WGS sequence"/>
</dbReference>
<dbReference type="PANTHER" id="PTHR39087">
    <property type="entry name" value="UPF0104 MEMBRANE PROTEIN MJ1595"/>
    <property type="match status" value="1"/>
</dbReference>
<evidence type="ECO:0000256" key="2">
    <source>
        <dbReference type="ARBA" id="ARBA00011061"/>
    </source>
</evidence>
<dbReference type="EMBL" id="LHXR01000191">
    <property type="protein sequence ID" value="KXA94356.1"/>
    <property type="molecule type" value="Genomic_DNA"/>
</dbReference>
<evidence type="ECO:0000256" key="4">
    <source>
        <dbReference type="ARBA" id="ARBA00022692"/>
    </source>
</evidence>
<evidence type="ECO:0000256" key="1">
    <source>
        <dbReference type="ARBA" id="ARBA00004651"/>
    </source>
</evidence>
<gene>
    <name evidence="8" type="ORF">AKJ37_07690</name>
</gene>
<dbReference type="AlphaFoldDB" id="A0A133UJS4"/>
<protein>
    <recommendedName>
        <fullName evidence="10">TIGR00374 family protein</fullName>
    </recommendedName>
</protein>
<reference evidence="8 9" key="1">
    <citation type="journal article" date="2016" name="Sci. Rep.">
        <title>Metabolic traits of an uncultured archaeal lineage -MSBL1- from brine pools of the Red Sea.</title>
        <authorList>
            <person name="Mwirichia R."/>
            <person name="Alam I."/>
            <person name="Rashid M."/>
            <person name="Vinu M."/>
            <person name="Ba-Alawi W."/>
            <person name="Anthony Kamau A."/>
            <person name="Kamanda Ngugi D."/>
            <person name="Goker M."/>
            <person name="Klenk H.P."/>
            <person name="Bajic V."/>
            <person name="Stingl U."/>
        </authorList>
    </citation>
    <scope>NUCLEOTIDE SEQUENCE [LARGE SCALE GENOMIC DNA]</scope>
    <source>
        <strain evidence="8">SCGC-AAA259I09</strain>
    </source>
</reference>
<accession>A0A133UJS4</accession>
<dbReference type="GO" id="GO:0005886">
    <property type="term" value="C:plasma membrane"/>
    <property type="evidence" value="ECO:0007669"/>
    <property type="project" value="UniProtKB-SubCell"/>
</dbReference>
<feature type="transmembrane region" description="Helical" evidence="7">
    <location>
        <begin position="75"/>
        <end position="93"/>
    </location>
</feature>
<dbReference type="Pfam" id="PF03706">
    <property type="entry name" value="LPG_synthase_TM"/>
    <property type="match status" value="1"/>
</dbReference>
<comment type="caution">
    <text evidence="8">The sequence shown here is derived from an EMBL/GenBank/DDBJ whole genome shotgun (WGS) entry which is preliminary data.</text>
</comment>
<evidence type="ECO:0000313" key="8">
    <source>
        <dbReference type="EMBL" id="KXA94356.1"/>
    </source>
</evidence>
<evidence type="ECO:0000256" key="7">
    <source>
        <dbReference type="SAM" id="Phobius"/>
    </source>
</evidence>
<proteinExistence type="inferred from homology"/>
<keyword evidence="6 7" id="KW-0472">Membrane</keyword>
<keyword evidence="5 7" id="KW-1133">Transmembrane helix</keyword>
<evidence type="ECO:0000256" key="5">
    <source>
        <dbReference type="ARBA" id="ARBA00022989"/>
    </source>
</evidence>
<organism evidence="8 9">
    <name type="scientific">candidate division MSBL1 archaeon SCGC-AAA259I09</name>
    <dbReference type="NCBI Taxonomy" id="1698267"/>
    <lineage>
        <taxon>Archaea</taxon>
        <taxon>Methanobacteriati</taxon>
        <taxon>Methanobacteriota</taxon>
        <taxon>candidate division MSBL1</taxon>
    </lineage>
</organism>
<evidence type="ECO:0000313" key="9">
    <source>
        <dbReference type="Proteomes" id="UP000070463"/>
    </source>
</evidence>
<keyword evidence="4 7" id="KW-0812">Transmembrane</keyword>
<dbReference type="PANTHER" id="PTHR39087:SF2">
    <property type="entry name" value="UPF0104 MEMBRANE PROTEIN MJ1595"/>
    <property type="match status" value="1"/>
</dbReference>
<evidence type="ECO:0000256" key="6">
    <source>
        <dbReference type="ARBA" id="ARBA00023136"/>
    </source>
</evidence>
<dbReference type="NCBIfam" id="TIGR00374">
    <property type="entry name" value="flippase-like domain"/>
    <property type="match status" value="1"/>
</dbReference>
<name>A0A133UJS4_9EURY</name>
<comment type="subcellular location">
    <subcellularLocation>
        <location evidence="1">Cell membrane</location>
        <topology evidence="1">Multi-pass membrane protein</topology>
    </subcellularLocation>
</comment>
<dbReference type="InterPro" id="IPR022791">
    <property type="entry name" value="L-PG_synthase/AglD"/>
</dbReference>
<evidence type="ECO:0008006" key="10">
    <source>
        <dbReference type="Google" id="ProtNLM"/>
    </source>
</evidence>
<comment type="similarity">
    <text evidence="2">Belongs to the UPF0104 family.</text>
</comment>
<feature type="transmembrane region" description="Helical" evidence="7">
    <location>
        <begin position="49"/>
        <end position="69"/>
    </location>
</feature>
<feature type="transmembrane region" description="Helical" evidence="7">
    <location>
        <begin position="6"/>
        <end position="37"/>
    </location>
</feature>
<sequence>KGLDFAKFFLIFLALGYQIDLLTLLVGMGISTIILSLPTTPGSLGVFESGFISIFVLLGVPPQIAATAVFLDRLVWFWGITVTGGSIGAYYGVNIWESSERKI</sequence>
<keyword evidence="9" id="KW-1185">Reference proteome</keyword>
<keyword evidence="3" id="KW-1003">Cell membrane</keyword>